<accession>A0AAD0PX25</accession>
<protein>
    <submittedName>
        <fullName evidence="1">Uncharacterized protein</fullName>
    </submittedName>
</protein>
<name>A0AAD0PX25_PSEAV</name>
<evidence type="ECO:0000313" key="1">
    <source>
        <dbReference type="EMBL" id="AXH60345.1"/>
    </source>
</evidence>
<gene>
    <name evidence="1" type="ORF">PLA107_034810</name>
</gene>
<proteinExistence type="predicted"/>
<dbReference type="Proteomes" id="UP000006426">
    <property type="component" value="Plasmid pmppla107"/>
</dbReference>
<dbReference type="AlphaFoldDB" id="A0AAD0PX25"/>
<dbReference type="GeneID" id="39474025"/>
<reference evidence="1 2" key="1">
    <citation type="journal article" date="2011" name="PLoS Pathog.">
        <title>Dynamic evolution of pathogenicity revealed by sequencing and comparative genomics of 19 Pseudomonas syringae isolates.</title>
        <authorList>
            <person name="Baltrus D.A."/>
            <person name="Nishimura M.T."/>
            <person name="Romanchuk A."/>
            <person name="Chang J.H."/>
            <person name="Mukhtar M.S."/>
            <person name="Cherkis K."/>
            <person name="Roach J."/>
            <person name="Grant S.R."/>
            <person name="Jones C.D."/>
            <person name="Dangl J.L."/>
        </authorList>
    </citation>
    <scope>NUCLEOTIDE SEQUENCE [LARGE SCALE GENOMIC DNA]</scope>
    <source>
        <strain evidence="1 2">M301315</strain>
    </source>
</reference>
<sequence>MSLTSEATTLFVKALERGEKNLAEALAPFTELKEILYRVSNTENFDWDANAGLLRRATYTRDEADKLAAKTFLKDSAYRRALSGAISACEDKNSLEDLFEYLMRAGGHDLALQIVDKVPNRVQMSIALGADFDRWRNSKGTQSCLYAVGSGESICLDTFKILDKLGVSLPAYLSASEYSRSPYYNDEWQHDRFAIQAELVGSTMDAEKIEIPSLSIKNGQPHLEHSALAKAFFESRHHAENLGGWHADVFPALVPVIIDEKDSGALAKIGGFLITPVFEFELTDRNGKLQAYPHHGFKDPSGALTDIEVMLSTSLLSYEQVAKLRDDEFQKNKRVGLLPAELIPALDMDDANPSENLSFAVRHHRPEPLLLAYGKDNWCSDYLATRIYLKGVPSVVVKPSGDQKSLALAEELTADHSMADYLTSQQELQWLSTYIRERHHPPKKYTLLKHDDTISDEQNLEVLLKNLSHYHASIGPGVEYRVSAPAAFYEFMEKKKLGLTLPIEFTVPGNKPPEGWNLHERVRLRTSLGYGFASLMESIGTKPEDWLTKAVRSKDEGVRQQCMGLLDRIPLEQVVKLATSEPRAQFLLDNFDLAPMSEMLPPRLKDRVMTKRFATDLGL</sequence>
<evidence type="ECO:0000313" key="2">
    <source>
        <dbReference type="Proteomes" id="UP000006426"/>
    </source>
</evidence>
<keyword evidence="1" id="KW-0614">Plasmid</keyword>
<geneLocation type="plasmid" evidence="2">
    <name>pmppla107</name>
</geneLocation>
<dbReference type="EMBL" id="CP031226">
    <property type="protein sequence ID" value="AXH60345.1"/>
    <property type="molecule type" value="Genomic_DNA"/>
</dbReference>
<dbReference type="RefSeq" id="WP_005742512.1">
    <property type="nucleotide sequence ID" value="NZ_CP031226.1"/>
</dbReference>
<organism evidence="1 2">
    <name type="scientific">Pseudomonas amygdali pv. lachrymans str. M301315</name>
    <dbReference type="NCBI Taxonomy" id="629260"/>
    <lineage>
        <taxon>Bacteria</taxon>
        <taxon>Pseudomonadati</taxon>
        <taxon>Pseudomonadota</taxon>
        <taxon>Gammaproteobacteria</taxon>
        <taxon>Pseudomonadales</taxon>
        <taxon>Pseudomonadaceae</taxon>
        <taxon>Pseudomonas</taxon>
        <taxon>Pseudomonas amygdali</taxon>
    </lineage>
</organism>